<dbReference type="CDD" id="cd00063">
    <property type="entry name" value="FN3"/>
    <property type="match status" value="1"/>
</dbReference>
<comment type="caution">
    <text evidence="7">The sequence shown here is derived from an EMBL/GenBank/DDBJ whole genome shotgun (WGS) entry which is preliminary data.</text>
</comment>
<feature type="compositionally biased region" description="Polar residues" evidence="3">
    <location>
        <begin position="669"/>
        <end position="699"/>
    </location>
</feature>
<keyword evidence="8" id="KW-1185">Reference proteome</keyword>
<dbReference type="Pfam" id="PF00754">
    <property type="entry name" value="F5_F8_type_C"/>
    <property type="match status" value="1"/>
</dbReference>
<feature type="chain" id="PRO_5017010095" evidence="4">
    <location>
        <begin position="27"/>
        <end position="822"/>
    </location>
</feature>
<reference evidence="7 8" key="1">
    <citation type="submission" date="2018-08" db="EMBL/GenBank/DDBJ databases">
        <title>Diversity &amp; Physiological Properties of Lignin-Decomposing Actinobacteria from Soil.</title>
        <authorList>
            <person name="Roh S.G."/>
            <person name="Kim S.B."/>
        </authorList>
    </citation>
    <scope>NUCLEOTIDE SEQUENCE [LARGE SCALE GENOMIC DNA]</scope>
    <source>
        <strain evidence="7 8">MMS17-GH009</strain>
    </source>
</reference>
<dbReference type="InterPro" id="IPR003961">
    <property type="entry name" value="FN3_dom"/>
</dbReference>
<dbReference type="Gene3D" id="3.20.20.80">
    <property type="entry name" value="Glycosidases"/>
    <property type="match status" value="1"/>
</dbReference>
<dbReference type="GO" id="GO:0000272">
    <property type="term" value="P:polysaccharide catabolic process"/>
    <property type="evidence" value="ECO:0007669"/>
    <property type="project" value="UniProtKB-KW"/>
</dbReference>
<evidence type="ECO:0000256" key="2">
    <source>
        <dbReference type="ARBA" id="ARBA00023326"/>
    </source>
</evidence>
<dbReference type="Pfam" id="PF03644">
    <property type="entry name" value="Glyco_hydro_85"/>
    <property type="match status" value="1"/>
</dbReference>
<dbReference type="Gene3D" id="2.60.120.260">
    <property type="entry name" value="Galactose-binding domain-like"/>
    <property type="match status" value="2"/>
</dbReference>
<proteinExistence type="predicted"/>
<feature type="signal peptide" evidence="4">
    <location>
        <begin position="1"/>
        <end position="26"/>
    </location>
</feature>
<dbReference type="SUPFAM" id="SSF49785">
    <property type="entry name" value="Galactose-binding domain-like"/>
    <property type="match status" value="1"/>
</dbReference>
<dbReference type="GO" id="GO:0033925">
    <property type="term" value="F:mannosyl-glycoprotein endo-beta-N-acetylglucosaminidase activity"/>
    <property type="evidence" value="ECO:0007669"/>
    <property type="project" value="InterPro"/>
</dbReference>
<sequence length="822" mass="87045">MSRRLPLLLSAVLATAALTATPAAWADPVPAALPGAGPAAAPAATAGQGSQPFASYWYPNSILNWDPATDPDARFNRSRVPLQPRTSDPALRANPNARTGEGKIASLVSFGPTSNNPSQGSADPNYYAFGYWQYVDKLVFWGGSAGEGLILAPNPTVIDAAHRNGVKVYGTVFFPPGAYGGQLQWVRDFVQKSGSRYPVADKLVQAAQYYGFDGWFINQETGGGDSALAGELRNLMQYTKAQSGTEFMWYDAMTTSGGVNWQNALTSANSPFLQDGSKRTSDSMFLNFDWSASGLNSSRALARQLGRSEYDLYSGIDTEANGYNTGVNWSALFPSGQPHTTSLGLYRPEWTWKSATDRADFYAKDARYWVGANNDPSRTDLSASWPGLAGYVAESSPITAKPFVTTFDTGQGDFYNAAGTRVATGGWNNLSLQDVPPTYRWMVDSTGSRLTPSVDFGDAYQGGSSLRLSGKLDAANTVRLYQTKLPVATNTRLDLVVKTPAAGPTKLKAAVSFTDSPSSFTTVDVGANAGTGWERHTLDLSPYAGRTIAQIALRVEGSDPSYDLRVGQIAVYDGSVETPAAPAGLTVLGASDVTAGSSQSLRLSWTAAPGGNVHHYEVYRRNADGSRSFLGATPNDAYFVGRLDRAGGENATTLDVEAVSTTYGRSTAASTTVGWNSTPPTSTNLALNRPATASGQCNANEGPAKAVNGSVSGGTGDKWCALTSAKWLEVDLGSAKQLSKFVVKHAAAGGESASFNTRDFTIQVRSGANDPWTTVADVTGNTAGTTTHPVDTAARYVRLVVNTPTQNGDPAARVYEFEAWGA</sequence>
<feature type="region of interest" description="Disordered" evidence="3">
    <location>
        <begin position="669"/>
        <end position="701"/>
    </location>
</feature>
<evidence type="ECO:0000259" key="6">
    <source>
        <dbReference type="PROSITE" id="PS50853"/>
    </source>
</evidence>
<dbReference type="PANTHER" id="PTHR13246:SF1">
    <property type="entry name" value="CYTOSOLIC ENDO-BETA-N-ACETYLGLUCOSAMINIDASE"/>
    <property type="match status" value="1"/>
</dbReference>
<organism evidence="7 8">
    <name type="scientific">Kitasatospora xanthocidica</name>
    <dbReference type="NCBI Taxonomy" id="83382"/>
    <lineage>
        <taxon>Bacteria</taxon>
        <taxon>Bacillati</taxon>
        <taxon>Actinomycetota</taxon>
        <taxon>Actinomycetes</taxon>
        <taxon>Kitasatosporales</taxon>
        <taxon>Streptomycetaceae</taxon>
        <taxon>Kitasatospora</taxon>
    </lineage>
</organism>
<dbReference type="InterPro" id="IPR036116">
    <property type="entry name" value="FN3_sf"/>
</dbReference>
<dbReference type="Proteomes" id="UP000263377">
    <property type="component" value="Unassembled WGS sequence"/>
</dbReference>
<evidence type="ECO:0000256" key="3">
    <source>
        <dbReference type="SAM" id="MobiDB-lite"/>
    </source>
</evidence>
<dbReference type="InterPro" id="IPR054110">
    <property type="entry name" value="EndoD-like_D2"/>
</dbReference>
<keyword evidence="1" id="KW-0326">Glycosidase</keyword>
<keyword evidence="2" id="KW-0119">Carbohydrate metabolism</keyword>
<feature type="domain" description="Fibronectin type-III" evidence="6">
    <location>
        <begin position="581"/>
        <end position="690"/>
    </location>
</feature>
<protein>
    <submittedName>
        <fullName evidence="7">Glycoside hydrolase</fullName>
    </submittedName>
</protein>
<evidence type="ECO:0000259" key="5">
    <source>
        <dbReference type="PROSITE" id="PS50022"/>
    </source>
</evidence>
<gene>
    <name evidence="7" type="ORF">DR950_11015</name>
</gene>
<dbReference type="PANTHER" id="PTHR13246">
    <property type="entry name" value="ENDO BETA N-ACETYLGLUCOSAMINIDASE"/>
    <property type="match status" value="1"/>
</dbReference>
<dbReference type="CDD" id="cd06547">
    <property type="entry name" value="GH85_ENGase"/>
    <property type="match status" value="1"/>
</dbReference>
<evidence type="ECO:0000256" key="1">
    <source>
        <dbReference type="ARBA" id="ARBA00023295"/>
    </source>
</evidence>
<dbReference type="EMBL" id="QVIG01000001">
    <property type="protein sequence ID" value="RGD58249.1"/>
    <property type="molecule type" value="Genomic_DNA"/>
</dbReference>
<keyword evidence="4" id="KW-0732">Signal</keyword>
<evidence type="ECO:0000256" key="4">
    <source>
        <dbReference type="SAM" id="SignalP"/>
    </source>
</evidence>
<evidence type="ECO:0000313" key="8">
    <source>
        <dbReference type="Proteomes" id="UP000263377"/>
    </source>
</evidence>
<dbReference type="InterPro" id="IPR013783">
    <property type="entry name" value="Ig-like_fold"/>
</dbReference>
<dbReference type="PROSITE" id="PS50853">
    <property type="entry name" value="FN3"/>
    <property type="match status" value="1"/>
</dbReference>
<name>A0A372ZQS9_9ACTN</name>
<evidence type="ECO:0000313" key="7">
    <source>
        <dbReference type="EMBL" id="RGD58249.1"/>
    </source>
</evidence>
<dbReference type="Gene3D" id="2.60.40.10">
    <property type="entry name" value="Immunoglobulins"/>
    <property type="match status" value="1"/>
</dbReference>
<dbReference type="InterPro" id="IPR000421">
    <property type="entry name" value="FA58C"/>
</dbReference>
<accession>A0A372ZQS9</accession>
<feature type="domain" description="F5/8 type C" evidence="5">
    <location>
        <begin position="668"/>
        <end position="822"/>
    </location>
</feature>
<dbReference type="GO" id="GO:0005829">
    <property type="term" value="C:cytosol"/>
    <property type="evidence" value="ECO:0007669"/>
    <property type="project" value="UniProtKB-SubCell"/>
</dbReference>
<dbReference type="InterPro" id="IPR008979">
    <property type="entry name" value="Galactose-bd-like_sf"/>
</dbReference>
<feature type="region of interest" description="Disordered" evidence="3">
    <location>
        <begin position="78"/>
        <end position="98"/>
    </location>
</feature>
<dbReference type="InterPro" id="IPR005201">
    <property type="entry name" value="TIM_ENGase"/>
</dbReference>
<dbReference type="SUPFAM" id="SSF49265">
    <property type="entry name" value="Fibronectin type III"/>
    <property type="match status" value="1"/>
</dbReference>
<dbReference type="InterPro" id="IPR032979">
    <property type="entry name" value="ENGase"/>
</dbReference>
<dbReference type="AlphaFoldDB" id="A0A372ZQS9"/>
<dbReference type="Pfam" id="PF21910">
    <property type="entry name" value="GH85_C"/>
    <property type="match status" value="1"/>
</dbReference>
<keyword evidence="2" id="KW-0624">Polysaccharide degradation</keyword>
<dbReference type="PROSITE" id="PS50022">
    <property type="entry name" value="FA58C_3"/>
    <property type="match status" value="1"/>
</dbReference>
<dbReference type="RefSeq" id="WP_117486889.1">
    <property type="nucleotide sequence ID" value="NZ_QVIG01000001.1"/>
</dbReference>
<keyword evidence="7" id="KW-0378">Hydrolase</keyword>